<evidence type="ECO:0000313" key="7">
    <source>
        <dbReference type="EMBL" id="AFU02683.1"/>
    </source>
</evidence>
<dbReference type="SUPFAM" id="SSF56176">
    <property type="entry name" value="FAD-binding/transporter-associated domain-like"/>
    <property type="match status" value="1"/>
</dbReference>
<dbReference type="InterPro" id="IPR051914">
    <property type="entry name" value="FAD-linked_OxidoTrans_Type4"/>
</dbReference>
<keyword evidence="8" id="KW-1185">Reference proteome</keyword>
<dbReference type="Proteomes" id="UP000006304">
    <property type="component" value="Chromosome"/>
</dbReference>
<feature type="domain" description="FAD-binding PCMH-type" evidence="6">
    <location>
        <begin position="36"/>
        <end position="214"/>
    </location>
</feature>
<evidence type="ECO:0000259" key="6">
    <source>
        <dbReference type="PROSITE" id="PS51387"/>
    </source>
</evidence>
<dbReference type="eggNOG" id="COG0277">
    <property type="taxonomic scope" value="Bacteria"/>
</dbReference>
<dbReference type="AlphaFoldDB" id="K0ES93"/>
<dbReference type="Gene3D" id="3.30.465.10">
    <property type="match status" value="1"/>
</dbReference>
<organism evidence="7 8">
    <name type="scientific">Nocardia brasiliensis (strain ATCC 700358 / HUJEG-1)</name>
    <dbReference type="NCBI Taxonomy" id="1133849"/>
    <lineage>
        <taxon>Bacteria</taxon>
        <taxon>Bacillati</taxon>
        <taxon>Actinomycetota</taxon>
        <taxon>Actinomycetes</taxon>
        <taxon>Mycobacteriales</taxon>
        <taxon>Nocardiaceae</taxon>
        <taxon>Nocardia</taxon>
    </lineage>
</organism>
<keyword evidence="3" id="KW-0285">Flavoprotein</keyword>
<dbReference type="InterPro" id="IPR004113">
    <property type="entry name" value="FAD-bd_oxidored_4_C"/>
</dbReference>
<sequence>MNPAVAALQAVLPDAVVVTDPEVLERHARDRSRFTSSARPLAVVRPTVREQVQQTMRVATQQRIPVVPQGLRTGVAGGANGVAGCIALDMTAMNQIREIDIVSRIVVVEPGVVEADISAAVEPHRLCYPPNPSWLPTATIGGNVANGGGTCSVKYGVTSLYVLGLEVVLANGELLRCGRRTAKGVAGYDVTQLLVGSEGTLGVITEITLALHPVATPLATLTAAFGTLHAAGRAIESITESGCIPSVLELLDRVHLRAIEALAPSGLPDAAALLFAQCATGAKSSEDLHEMAELCRAAHATEINLAFDPIEGEKLMAARQLANRAMDRLGTVLIGDVVVPRSHLAAMFEDIDRIAAENSIVIGLVAHGGDGNLHPMIVVDRDDPVVWKRARTADEAIVAKALAFGGTCTGEHGIGLTKREWLAREIGPTGMRLQHAVKAAFDPLGILNPGKVL</sequence>
<evidence type="ECO:0000313" key="8">
    <source>
        <dbReference type="Proteomes" id="UP000006304"/>
    </source>
</evidence>
<dbReference type="SUPFAM" id="SSF55103">
    <property type="entry name" value="FAD-linked oxidases, C-terminal domain"/>
    <property type="match status" value="1"/>
</dbReference>
<dbReference type="GO" id="GO:0016491">
    <property type="term" value="F:oxidoreductase activity"/>
    <property type="evidence" value="ECO:0007669"/>
    <property type="project" value="UniProtKB-KW"/>
</dbReference>
<name>K0ES93_NOCB7</name>
<dbReference type="STRING" id="1133849.O3I_023640"/>
<keyword evidence="5" id="KW-0560">Oxidoreductase</keyword>
<dbReference type="InterPro" id="IPR016171">
    <property type="entry name" value="Vanillyl_alc_oxidase_C-sub2"/>
</dbReference>
<comment type="cofactor">
    <cofactor evidence="1">
        <name>FAD</name>
        <dbReference type="ChEBI" id="CHEBI:57692"/>
    </cofactor>
</comment>
<dbReference type="EMBL" id="CP003876">
    <property type="protein sequence ID" value="AFU02683.1"/>
    <property type="molecule type" value="Genomic_DNA"/>
</dbReference>
<dbReference type="FunFam" id="3.30.70.2740:FF:000001">
    <property type="entry name" value="D-lactate dehydrogenase mitochondrial"/>
    <property type="match status" value="1"/>
</dbReference>
<evidence type="ECO:0000256" key="2">
    <source>
        <dbReference type="ARBA" id="ARBA00008000"/>
    </source>
</evidence>
<dbReference type="Gene3D" id="3.30.70.2740">
    <property type="match status" value="1"/>
</dbReference>
<dbReference type="InterPro" id="IPR016169">
    <property type="entry name" value="FAD-bd_PCMH_sub2"/>
</dbReference>
<accession>K0ES93</accession>
<dbReference type="Gene3D" id="1.10.45.10">
    <property type="entry name" value="Vanillyl-alcohol Oxidase, Chain A, domain 4"/>
    <property type="match status" value="1"/>
</dbReference>
<evidence type="ECO:0000256" key="4">
    <source>
        <dbReference type="ARBA" id="ARBA00022827"/>
    </source>
</evidence>
<dbReference type="InterPro" id="IPR036318">
    <property type="entry name" value="FAD-bd_PCMH-like_sf"/>
</dbReference>
<comment type="similarity">
    <text evidence="2">Belongs to the FAD-binding oxidoreductase/transferase type 4 family.</text>
</comment>
<dbReference type="FunFam" id="1.10.45.10:FF:000001">
    <property type="entry name" value="D-lactate dehydrogenase mitochondrial"/>
    <property type="match status" value="1"/>
</dbReference>
<dbReference type="InterPro" id="IPR006094">
    <property type="entry name" value="Oxid_FAD_bind_N"/>
</dbReference>
<evidence type="ECO:0000256" key="1">
    <source>
        <dbReference type="ARBA" id="ARBA00001974"/>
    </source>
</evidence>
<dbReference type="GO" id="GO:0071949">
    <property type="term" value="F:FAD binding"/>
    <property type="evidence" value="ECO:0007669"/>
    <property type="project" value="InterPro"/>
</dbReference>
<dbReference type="PANTHER" id="PTHR42934">
    <property type="entry name" value="GLYCOLATE OXIDASE SUBUNIT GLCD"/>
    <property type="match status" value="1"/>
</dbReference>
<keyword evidence="4" id="KW-0274">FAD</keyword>
<protein>
    <submittedName>
        <fullName evidence="7">Fad linked oxidase domain-containing protein</fullName>
    </submittedName>
</protein>
<dbReference type="HOGENOM" id="CLU_017779_9_1_11"/>
<evidence type="ECO:0000256" key="5">
    <source>
        <dbReference type="ARBA" id="ARBA00023002"/>
    </source>
</evidence>
<dbReference type="InterPro" id="IPR016164">
    <property type="entry name" value="FAD-linked_Oxase-like_C"/>
</dbReference>
<gene>
    <name evidence="7" type="ORF">O3I_023640</name>
</gene>
<proteinExistence type="inferred from homology"/>
<reference evidence="7 8" key="1">
    <citation type="journal article" date="2012" name="J. Bacteriol.">
        <title>Complete genome sequence of Nocardia brasiliensis HUJEG-1.</title>
        <authorList>
            <person name="Vera-Cabrera L."/>
            <person name="Ortiz-Lopez R."/>
            <person name="Elizondo-Gonzalez R."/>
            <person name="Perez-Maya A.A."/>
            <person name="Ocampo-Candiani J."/>
        </authorList>
    </citation>
    <scope>NUCLEOTIDE SEQUENCE [LARGE SCALE GENOMIC DNA]</scope>
    <source>
        <strain evidence="8">ATCC 700358</strain>
    </source>
</reference>
<dbReference type="RefSeq" id="WP_014985538.1">
    <property type="nucleotide sequence ID" value="NC_018681.1"/>
</dbReference>
<dbReference type="KEGG" id="nbr:O3I_023640"/>
<dbReference type="InterPro" id="IPR016166">
    <property type="entry name" value="FAD-bd_PCMH"/>
</dbReference>
<dbReference type="PROSITE" id="PS51387">
    <property type="entry name" value="FAD_PCMH"/>
    <property type="match status" value="1"/>
</dbReference>
<dbReference type="PANTHER" id="PTHR42934:SF2">
    <property type="entry name" value="GLYCOLATE OXIDASE SUBUNIT GLCD"/>
    <property type="match status" value="1"/>
</dbReference>
<dbReference type="Pfam" id="PF02913">
    <property type="entry name" value="FAD-oxidase_C"/>
    <property type="match status" value="1"/>
</dbReference>
<dbReference type="Pfam" id="PF01565">
    <property type="entry name" value="FAD_binding_4"/>
    <property type="match status" value="1"/>
</dbReference>
<evidence type="ECO:0000256" key="3">
    <source>
        <dbReference type="ARBA" id="ARBA00022630"/>
    </source>
</evidence>